<evidence type="ECO:0000256" key="7">
    <source>
        <dbReference type="ARBA" id="ARBA00023159"/>
    </source>
</evidence>
<accession>A0A1T4SQM2</accession>
<dbReference type="STRING" id="225324.SAMN02745126_04899"/>
<keyword evidence="4" id="KW-0902">Two-component regulatory system</keyword>
<feature type="domain" description="Response regulatory" evidence="12">
    <location>
        <begin position="1"/>
        <end position="101"/>
    </location>
</feature>
<evidence type="ECO:0000256" key="3">
    <source>
        <dbReference type="ARBA" id="ARBA00022553"/>
    </source>
</evidence>
<evidence type="ECO:0000259" key="12">
    <source>
        <dbReference type="PROSITE" id="PS50110"/>
    </source>
</evidence>
<name>A0A1T4SQM2_9HYPH</name>
<evidence type="ECO:0000256" key="5">
    <source>
        <dbReference type="ARBA" id="ARBA00023015"/>
    </source>
</evidence>
<evidence type="ECO:0000256" key="11">
    <source>
        <dbReference type="PROSITE-ProRule" id="PRU01091"/>
    </source>
</evidence>
<evidence type="ECO:0000256" key="2">
    <source>
        <dbReference type="ARBA" id="ARBA00022490"/>
    </source>
</evidence>
<dbReference type="SUPFAM" id="SSF46894">
    <property type="entry name" value="C-terminal effector domain of the bipartite response regulators"/>
    <property type="match status" value="1"/>
</dbReference>
<dbReference type="SUPFAM" id="SSF52172">
    <property type="entry name" value="CheY-like"/>
    <property type="match status" value="1"/>
</dbReference>
<evidence type="ECO:0000256" key="9">
    <source>
        <dbReference type="ARBA" id="ARBA00067337"/>
    </source>
</evidence>
<evidence type="ECO:0000313" key="14">
    <source>
        <dbReference type="EMBL" id="SKA30171.1"/>
    </source>
</evidence>
<dbReference type="GO" id="GO:0000156">
    <property type="term" value="F:phosphorelay response regulator activity"/>
    <property type="evidence" value="ECO:0007669"/>
    <property type="project" value="TreeGrafter"/>
</dbReference>
<gene>
    <name evidence="14" type="ORF">SAMN02745126_04899</name>
</gene>
<dbReference type="Gene3D" id="6.10.250.690">
    <property type="match status" value="1"/>
</dbReference>
<reference evidence="15" key="1">
    <citation type="submission" date="2017-02" db="EMBL/GenBank/DDBJ databases">
        <authorList>
            <person name="Varghese N."/>
            <person name="Submissions S."/>
        </authorList>
    </citation>
    <scope>NUCLEOTIDE SEQUENCE [LARGE SCALE GENOMIC DNA]</scope>
    <source>
        <strain evidence="15">ATCC 27094</strain>
    </source>
</reference>
<keyword evidence="8" id="KW-0804">Transcription</keyword>
<keyword evidence="3 10" id="KW-0597">Phosphoprotein</keyword>
<dbReference type="Proteomes" id="UP000190092">
    <property type="component" value="Unassembled WGS sequence"/>
</dbReference>
<dbReference type="Pfam" id="PF00486">
    <property type="entry name" value="Trans_reg_C"/>
    <property type="match status" value="1"/>
</dbReference>
<dbReference type="InterPro" id="IPR039420">
    <property type="entry name" value="WalR-like"/>
</dbReference>
<feature type="domain" description="OmpR/PhoB-type" evidence="13">
    <location>
        <begin position="115"/>
        <end position="215"/>
    </location>
</feature>
<dbReference type="GO" id="GO:0032993">
    <property type="term" value="C:protein-DNA complex"/>
    <property type="evidence" value="ECO:0007669"/>
    <property type="project" value="TreeGrafter"/>
</dbReference>
<dbReference type="FunFam" id="1.10.10.10:FF:000099">
    <property type="entry name" value="Two-component system response regulator TorR"/>
    <property type="match status" value="1"/>
</dbReference>
<dbReference type="SMART" id="SM00448">
    <property type="entry name" value="REC"/>
    <property type="match status" value="1"/>
</dbReference>
<protein>
    <recommendedName>
        <fullName evidence="9">Regulatory protein VirG</fullName>
    </recommendedName>
</protein>
<evidence type="ECO:0000256" key="8">
    <source>
        <dbReference type="ARBA" id="ARBA00023163"/>
    </source>
</evidence>
<dbReference type="CDD" id="cd00383">
    <property type="entry name" value="trans_reg_C"/>
    <property type="match status" value="1"/>
</dbReference>
<dbReference type="Gene3D" id="1.10.10.10">
    <property type="entry name" value="Winged helix-like DNA-binding domain superfamily/Winged helix DNA-binding domain"/>
    <property type="match status" value="1"/>
</dbReference>
<dbReference type="InterPro" id="IPR001867">
    <property type="entry name" value="OmpR/PhoB-type_DNA-bd"/>
</dbReference>
<dbReference type="PANTHER" id="PTHR48111:SF4">
    <property type="entry name" value="DNA-BINDING DUAL TRANSCRIPTIONAL REGULATOR OMPR"/>
    <property type="match status" value="1"/>
</dbReference>
<dbReference type="SMART" id="SM00862">
    <property type="entry name" value="Trans_reg_C"/>
    <property type="match status" value="1"/>
</dbReference>
<dbReference type="Pfam" id="PF00072">
    <property type="entry name" value="Response_reg"/>
    <property type="match status" value="1"/>
</dbReference>
<evidence type="ECO:0000256" key="10">
    <source>
        <dbReference type="PROSITE-ProRule" id="PRU00169"/>
    </source>
</evidence>
<evidence type="ECO:0000313" key="15">
    <source>
        <dbReference type="Proteomes" id="UP000190092"/>
    </source>
</evidence>
<keyword evidence="15" id="KW-1185">Reference proteome</keyword>
<dbReference type="GO" id="GO:0005829">
    <property type="term" value="C:cytosol"/>
    <property type="evidence" value="ECO:0007669"/>
    <property type="project" value="TreeGrafter"/>
</dbReference>
<keyword evidence="5" id="KW-0805">Transcription regulation</keyword>
<proteinExistence type="predicted"/>
<evidence type="ECO:0000256" key="6">
    <source>
        <dbReference type="ARBA" id="ARBA00023125"/>
    </source>
</evidence>
<dbReference type="InterPro" id="IPR036388">
    <property type="entry name" value="WH-like_DNA-bd_sf"/>
</dbReference>
<dbReference type="InterPro" id="IPR011006">
    <property type="entry name" value="CheY-like_superfamily"/>
</dbReference>
<dbReference type="GO" id="GO:0006355">
    <property type="term" value="P:regulation of DNA-templated transcription"/>
    <property type="evidence" value="ECO:0007669"/>
    <property type="project" value="InterPro"/>
</dbReference>
<dbReference type="PROSITE" id="PS51755">
    <property type="entry name" value="OMPR_PHOB"/>
    <property type="match status" value="1"/>
</dbReference>
<feature type="DNA-binding region" description="OmpR/PhoB-type" evidence="11">
    <location>
        <begin position="115"/>
        <end position="215"/>
    </location>
</feature>
<dbReference type="AlphaFoldDB" id="A0A1T4SQM2"/>
<keyword evidence="6 11" id="KW-0238">DNA-binding</keyword>
<feature type="modified residue" description="4-aspartylphosphate" evidence="10">
    <location>
        <position position="37"/>
    </location>
</feature>
<dbReference type="InterPro" id="IPR016032">
    <property type="entry name" value="Sig_transdc_resp-reg_C-effctor"/>
</dbReference>
<dbReference type="EMBL" id="FUWJ01000009">
    <property type="protein sequence ID" value="SKA30171.1"/>
    <property type="molecule type" value="Genomic_DNA"/>
</dbReference>
<dbReference type="GO" id="GO:0000976">
    <property type="term" value="F:transcription cis-regulatory region binding"/>
    <property type="evidence" value="ECO:0007669"/>
    <property type="project" value="TreeGrafter"/>
</dbReference>
<keyword evidence="2" id="KW-0963">Cytoplasm</keyword>
<keyword evidence="7" id="KW-0010">Activator</keyword>
<dbReference type="InterPro" id="IPR001789">
    <property type="entry name" value="Sig_transdc_resp-reg_receiver"/>
</dbReference>
<organism evidence="14 15">
    <name type="scientific">Enhydrobacter aerosaccus</name>
    <dbReference type="NCBI Taxonomy" id="225324"/>
    <lineage>
        <taxon>Bacteria</taxon>
        <taxon>Pseudomonadati</taxon>
        <taxon>Pseudomonadota</taxon>
        <taxon>Alphaproteobacteria</taxon>
        <taxon>Hyphomicrobiales</taxon>
        <taxon>Enhydrobacter</taxon>
    </lineage>
</organism>
<dbReference type="PROSITE" id="PS50110">
    <property type="entry name" value="RESPONSE_REGULATORY"/>
    <property type="match status" value="1"/>
</dbReference>
<evidence type="ECO:0000259" key="13">
    <source>
        <dbReference type="PROSITE" id="PS51755"/>
    </source>
</evidence>
<evidence type="ECO:0000256" key="4">
    <source>
        <dbReference type="ARBA" id="ARBA00023012"/>
    </source>
</evidence>
<dbReference type="Gene3D" id="3.40.50.2300">
    <property type="match status" value="1"/>
</dbReference>
<evidence type="ECO:0000256" key="1">
    <source>
        <dbReference type="ARBA" id="ARBA00004496"/>
    </source>
</evidence>
<sequence>MVSRFLQKNGFRVSVAEDARAMDRVLEAAAIDLLVLDLMLPGEDGLSICRRLRASSSIPVIMLTASGDPVARVVGLEMGADDYVPKPFDPHELLARVKAVLRRVSAFPAAKEEVRDRLQFAGWRLDPVARELKNPEDVRVTLTSAEFDLLLAFCRHPRRTLTRDQLLDLSQGRAGAPLDRSIDILVSRIRRKIESNPRDPAFIKTVRSGGYIFTPEVTTE</sequence>
<comment type="subcellular location">
    <subcellularLocation>
        <location evidence="1">Cytoplasm</location>
    </subcellularLocation>
</comment>
<dbReference type="PANTHER" id="PTHR48111">
    <property type="entry name" value="REGULATOR OF RPOS"/>
    <property type="match status" value="1"/>
</dbReference>